<dbReference type="InterPro" id="IPR050789">
    <property type="entry name" value="Diverse_Enzym_Activities"/>
</dbReference>
<proteinExistence type="predicted"/>
<sequence>MRTLNLGSKAKLMRNLMNTVSTLLLVILFIPAFSQVKKQKGIDIPAITDGLQRYKKDLGNDFVVIVHKDGKEVYRQEFGEMKVMSQEPIGAASQWLTAALLMTFVDEGKLALDDKLGDYLPIYQSYSKGYITLRQCLAHTTSIEADPPTFRTVLKKKKFGTLEEEVNSFAKDRNMMGKQGTQFYYGNMGPNIAGRVAEVVSKRNFDRLMRERIARPLGLRRTSFAGDGLTGENPSSGALSTSEDYIKFLVMLQNKGMYNGKQILSEQAVAEMMKMQTGTAKITYTSPLSQGNSYGLGCWIQEKDNAGNAALVNCPGISGTWPWINLAKGYSAIVFTKGEMPDQKRVMFEEIRTLIEQNIP</sequence>
<dbReference type="InterPro" id="IPR012338">
    <property type="entry name" value="Beta-lactam/transpept-like"/>
</dbReference>
<accession>A0A0C1L0K4</accession>
<organism evidence="2 3">
    <name type="scientific">Flavihumibacter solisilvae</name>
    <dbReference type="NCBI Taxonomy" id="1349421"/>
    <lineage>
        <taxon>Bacteria</taxon>
        <taxon>Pseudomonadati</taxon>
        <taxon>Bacteroidota</taxon>
        <taxon>Chitinophagia</taxon>
        <taxon>Chitinophagales</taxon>
        <taxon>Chitinophagaceae</taxon>
        <taxon>Flavihumibacter</taxon>
    </lineage>
</organism>
<dbReference type="SUPFAM" id="SSF56601">
    <property type="entry name" value="beta-lactamase/transpeptidase-like"/>
    <property type="match status" value="1"/>
</dbReference>
<evidence type="ECO:0000259" key="1">
    <source>
        <dbReference type="Pfam" id="PF00144"/>
    </source>
</evidence>
<dbReference type="Pfam" id="PF00144">
    <property type="entry name" value="Beta-lactamase"/>
    <property type="match status" value="1"/>
</dbReference>
<reference evidence="2 3" key="1">
    <citation type="submission" date="2014-11" db="EMBL/GenBank/DDBJ databases">
        <title>Genome sequence of Flavihumibacter solisilvae 3-3.</title>
        <authorList>
            <person name="Zhou G."/>
            <person name="Li M."/>
            <person name="Wang G."/>
        </authorList>
    </citation>
    <scope>NUCLEOTIDE SEQUENCE [LARGE SCALE GENOMIC DNA]</scope>
    <source>
        <strain evidence="2 3">3-3</strain>
    </source>
</reference>
<evidence type="ECO:0000313" key="3">
    <source>
        <dbReference type="Proteomes" id="UP000031408"/>
    </source>
</evidence>
<dbReference type="PANTHER" id="PTHR43283:SF3">
    <property type="entry name" value="BETA-LACTAMASE FAMILY PROTEIN (AFU_ORTHOLOGUE AFUA_5G07500)"/>
    <property type="match status" value="1"/>
</dbReference>
<dbReference type="STRING" id="1349421.OI18_19315"/>
<dbReference type="InterPro" id="IPR001466">
    <property type="entry name" value="Beta-lactam-related"/>
</dbReference>
<dbReference type="EMBL" id="JSVC01000023">
    <property type="protein sequence ID" value="KIC93086.1"/>
    <property type="molecule type" value="Genomic_DNA"/>
</dbReference>
<name>A0A0C1L0K4_9BACT</name>
<feature type="domain" description="Beta-lactamase-related" evidence="1">
    <location>
        <begin position="63"/>
        <end position="343"/>
    </location>
</feature>
<comment type="caution">
    <text evidence="2">The sequence shown here is derived from an EMBL/GenBank/DDBJ whole genome shotgun (WGS) entry which is preliminary data.</text>
</comment>
<protein>
    <recommendedName>
        <fullName evidence="1">Beta-lactamase-related domain-containing protein</fullName>
    </recommendedName>
</protein>
<dbReference type="Proteomes" id="UP000031408">
    <property type="component" value="Unassembled WGS sequence"/>
</dbReference>
<gene>
    <name evidence="2" type="ORF">OI18_19315</name>
</gene>
<keyword evidence="3" id="KW-1185">Reference proteome</keyword>
<evidence type="ECO:0000313" key="2">
    <source>
        <dbReference type="EMBL" id="KIC93086.1"/>
    </source>
</evidence>
<dbReference type="PANTHER" id="PTHR43283">
    <property type="entry name" value="BETA-LACTAMASE-RELATED"/>
    <property type="match status" value="1"/>
</dbReference>
<dbReference type="Gene3D" id="3.40.710.10">
    <property type="entry name" value="DD-peptidase/beta-lactamase superfamily"/>
    <property type="match status" value="1"/>
</dbReference>
<dbReference type="AlphaFoldDB" id="A0A0C1L0K4"/>